<evidence type="ECO:0000256" key="1">
    <source>
        <dbReference type="SAM" id="Coils"/>
    </source>
</evidence>
<evidence type="ECO:0000313" key="2">
    <source>
        <dbReference type="WBParaSite" id="HPLM_0000867801-mRNA-1"/>
    </source>
</evidence>
<keyword evidence="1" id="KW-0175">Coiled coil</keyword>
<dbReference type="AlphaFoldDB" id="A0A0N4WDL2"/>
<reference evidence="2" key="1">
    <citation type="submission" date="2017-02" db="UniProtKB">
        <authorList>
            <consortium name="WormBaseParasite"/>
        </authorList>
    </citation>
    <scope>IDENTIFICATION</scope>
</reference>
<name>A0A0N4WDL2_HAEPC</name>
<sequence length="215" mass="24601">MGMEVDVLTGMNYYWDVVDFSSSRQLPSELAESRTKLGSVFSGYLYSSTQSTAETTSVEGHREPVTETDRIIQHLPGLESLETKDEADETNASLIQHYYNTTNHPLLADNKALAIRRLENQYKKLRRNKKVWEEYCKAFDQQHKSGIIEERVVSPWKIGALHSTSSGIQRKQCCPKLRIVFDASSHMRDVSNLNECVHQGRTLLTHSMARYHEHG</sequence>
<proteinExistence type="predicted"/>
<feature type="coiled-coil region" evidence="1">
    <location>
        <begin position="108"/>
        <end position="135"/>
    </location>
</feature>
<organism evidence="2">
    <name type="scientific">Haemonchus placei</name>
    <name type="common">Barber's pole worm</name>
    <dbReference type="NCBI Taxonomy" id="6290"/>
    <lineage>
        <taxon>Eukaryota</taxon>
        <taxon>Metazoa</taxon>
        <taxon>Ecdysozoa</taxon>
        <taxon>Nematoda</taxon>
        <taxon>Chromadorea</taxon>
        <taxon>Rhabditida</taxon>
        <taxon>Rhabditina</taxon>
        <taxon>Rhabditomorpha</taxon>
        <taxon>Strongyloidea</taxon>
        <taxon>Trichostrongylidae</taxon>
        <taxon>Haemonchus</taxon>
    </lineage>
</organism>
<accession>A0A0N4WDL2</accession>
<dbReference type="WBParaSite" id="HPLM_0000867801-mRNA-1">
    <property type="protein sequence ID" value="HPLM_0000867801-mRNA-1"/>
    <property type="gene ID" value="HPLM_0000867801"/>
</dbReference>
<protein>
    <submittedName>
        <fullName evidence="2">Uncharacterized protein</fullName>
    </submittedName>
</protein>